<evidence type="ECO:0000256" key="10">
    <source>
        <dbReference type="ARBA" id="ARBA00022814"/>
    </source>
</evidence>
<feature type="domain" description="SAM-dependent MTase RsmB/NOP-type" evidence="18">
    <location>
        <begin position="167"/>
        <end position="442"/>
    </location>
</feature>
<dbReference type="SUPFAM" id="SSF53335">
    <property type="entry name" value="S-adenosyl-L-methionine-dependent methyltransferases"/>
    <property type="match status" value="1"/>
</dbReference>
<keyword evidence="7 17" id="KW-0489">Methyltransferase</keyword>
<dbReference type="InterPro" id="IPR006027">
    <property type="entry name" value="NusB_RsmB_TIM44"/>
</dbReference>
<dbReference type="EC" id="2.1.1.176" evidence="4"/>
<comment type="function">
    <text evidence="1">Specifically methylates the cytosine at position 967 (m5C967) of 16S rRNA.</text>
</comment>
<dbReference type="NCBIfam" id="TIGR01951">
    <property type="entry name" value="nusB"/>
    <property type="match status" value="1"/>
</dbReference>
<keyword evidence="13" id="KW-0804">Transcription</keyword>
<gene>
    <name evidence="19" type="primary">rsmB</name>
    <name evidence="19" type="ORF">J0B03_01240</name>
</gene>
<evidence type="ECO:0000256" key="3">
    <source>
        <dbReference type="ARBA" id="ARBA00005952"/>
    </source>
</evidence>
<dbReference type="GO" id="GO:0031564">
    <property type="term" value="P:transcription antitermination"/>
    <property type="evidence" value="ECO:0007669"/>
    <property type="project" value="UniProtKB-KW"/>
</dbReference>
<evidence type="ECO:0000256" key="11">
    <source>
        <dbReference type="ARBA" id="ARBA00022884"/>
    </source>
</evidence>
<dbReference type="InterPro" id="IPR035926">
    <property type="entry name" value="NusB-like_sf"/>
</dbReference>
<proteinExistence type="inferred from homology"/>
<evidence type="ECO:0000256" key="16">
    <source>
        <dbReference type="ARBA" id="ARBA00047283"/>
    </source>
</evidence>
<reference evidence="19" key="1">
    <citation type="submission" date="2021-03" db="EMBL/GenBank/DDBJ databases">
        <title>Alkalibacter marinus sp. nov., isolated from tidal flat sediment.</title>
        <authorList>
            <person name="Namirimu T."/>
            <person name="Yang J.-A."/>
            <person name="Yang S.-H."/>
            <person name="Kim Y.-J."/>
            <person name="Kwon K.K."/>
        </authorList>
    </citation>
    <scope>NUCLEOTIDE SEQUENCE</scope>
    <source>
        <strain evidence="19">ES005</strain>
    </source>
</reference>
<comment type="catalytic activity">
    <reaction evidence="16">
        <text>cytidine(967) in 16S rRNA + S-adenosyl-L-methionine = 5-methylcytidine(967) in 16S rRNA + S-adenosyl-L-homocysteine + H(+)</text>
        <dbReference type="Rhea" id="RHEA:42748"/>
        <dbReference type="Rhea" id="RHEA-COMP:10219"/>
        <dbReference type="Rhea" id="RHEA-COMP:10220"/>
        <dbReference type="ChEBI" id="CHEBI:15378"/>
        <dbReference type="ChEBI" id="CHEBI:57856"/>
        <dbReference type="ChEBI" id="CHEBI:59789"/>
        <dbReference type="ChEBI" id="CHEBI:74483"/>
        <dbReference type="ChEBI" id="CHEBI:82748"/>
        <dbReference type="EC" id="2.1.1.176"/>
    </reaction>
</comment>
<dbReference type="Gene3D" id="3.40.50.150">
    <property type="entry name" value="Vaccinia Virus protein VP39"/>
    <property type="match status" value="1"/>
</dbReference>
<keyword evidence="11 17" id="KW-0694">RNA-binding</keyword>
<evidence type="ECO:0000256" key="7">
    <source>
        <dbReference type="ARBA" id="ARBA00022603"/>
    </source>
</evidence>
<evidence type="ECO:0000256" key="6">
    <source>
        <dbReference type="ARBA" id="ARBA00022552"/>
    </source>
</evidence>
<dbReference type="Proteomes" id="UP000663499">
    <property type="component" value="Chromosome"/>
</dbReference>
<keyword evidence="9 17" id="KW-0949">S-adenosyl-L-methionine</keyword>
<dbReference type="GO" id="GO:0006353">
    <property type="term" value="P:DNA-templated transcription termination"/>
    <property type="evidence" value="ECO:0007669"/>
    <property type="project" value="InterPro"/>
</dbReference>
<keyword evidence="12" id="KW-0805">Transcription regulation</keyword>
<comment type="similarity">
    <text evidence="3">Belongs to the NusB family.</text>
</comment>
<dbReference type="Gene3D" id="1.10.940.10">
    <property type="entry name" value="NusB-like"/>
    <property type="match status" value="1"/>
</dbReference>
<evidence type="ECO:0000256" key="9">
    <source>
        <dbReference type="ARBA" id="ARBA00022691"/>
    </source>
</evidence>
<dbReference type="Pfam" id="PF22458">
    <property type="entry name" value="RsmF-B_ferredox"/>
    <property type="match status" value="1"/>
</dbReference>
<feature type="binding site" evidence="17">
    <location>
        <begin position="257"/>
        <end position="263"/>
    </location>
    <ligand>
        <name>S-adenosyl-L-methionine</name>
        <dbReference type="ChEBI" id="CHEBI:59789"/>
    </ligand>
</feature>
<comment type="subcellular location">
    <subcellularLocation>
        <location evidence="2">Cytoplasm</location>
    </subcellularLocation>
</comment>
<evidence type="ECO:0000256" key="15">
    <source>
        <dbReference type="ARBA" id="ARBA00031088"/>
    </source>
</evidence>
<dbReference type="PRINTS" id="PR02008">
    <property type="entry name" value="RCMTFAMILY"/>
</dbReference>
<dbReference type="FunFam" id="3.40.50.150:FF:000022">
    <property type="entry name" value="Ribosomal RNA small subunit methyltransferase B"/>
    <property type="match status" value="1"/>
</dbReference>
<dbReference type="NCBIfam" id="TIGR00563">
    <property type="entry name" value="rsmB"/>
    <property type="match status" value="1"/>
</dbReference>
<evidence type="ECO:0000256" key="1">
    <source>
        <dbReference type="ARBA" id="ARBA00002724"/>
    </source>
</evidence>
<dbReference type="InterPro" id="IPR011605">
    <property type="entry name" value="NusB_fam"/>
</dbReference>
<dbReference type="InterPro" id="IPR004573">
    <property type="entry name" value="rRNA_ssu_MeTfrase_B"/>
</dbReference>
<evidence type="ECO:0000256" key="12">
    <source>
        <dbReference type="ARBA" id="ARBA00023015"/>
    </source>
</evidence>
<dbReference type="GO" id="GO:0003723">
    <property type="term" value="F:RNA binding"/>
    <property type="evidence" value="ECO:0007669"/>
    <property type="project" value="UniProtKB-UniRule"/>
</dbReference>
<dbReference type="RefSeq" id="WP_207300086.1">
    <property type="nucleotide sequence ID" value="NZ_CP071444.1"/>
</dbReference>
<keyword evidence="10" id="KW-0889">Transcription antitermination</keyword>
<accession>A0A974XHB8</accession>
<evidence type="ECO:0000313" key="20">
    <source>
        <dbReference type="Proteomes" id="UP000663499"/>
    </source>
</evidence>
<keyword evidence="6" id="KW-0698">rRNA processing</keyword>
<keyword evidence="8 17" id="KW-0808">Transferase</keyword>
<evidence type="ECO:0000256" key="17">
    <source>
        <dbReference type="PROSITE-ProRule" id="PRU01023"/>
    </source>
</evidence>
<dbReference type="SUPFAM" id="SSF48013">
    <property type="entry name" value="NusB-like"/>
    <property type="match status" value="1"/>
</dbReference>
<keyword evidence="20" id="KW-1185">Reference proteome</keyword>
<dbReference type="PANTHER" id="PTHR22807">
    <property type="entry name" value="NOP2 YEAST -RELATED NOL1/NOP2/FMU SUN DOMAIN-CONTAINING"/>
    <property type="match status" value="1"/>
</dbReference>
<dbReference type="InterPro" id="IPR001678">
    <property type="entry name" value="MeTrfase_RsmB-F_NOP2_dom"/>
</dbReference>
<keyword evidence="5" id="KW-0963">Cytoplasm</keyword>
<dbReference type="PROSITE" id="PS51686">
    <property type="entry name" value="SAM_MT_RSMB_NOP"/>
    <property type="match status" value="1"/>
</dbReference>
<dbReference type="InterPro" id="IPR029063">
    <property type="entry name" value="SAM-dependent_MTases_sf"/>
</dbReference>
<feature type="binding site" evidence="17">
    <location>
        <position position="281"/>
    </location>
    <ligand>
        <name>S-adenosyl-L-methionine</name>
        <dbReference type="ChEBI" id="CHEBI:59789"/>
    </ligand>
</feature>
<name>A0A974XHB8_9FIRM</name>
<sequence length="445" mass="50294">MGLSARETAVQILHDIEEQGAFSNLALKKALWEQKQLDQRDKNLVTALVYGTEKHKLTIDHMIEEASNRRISRITSWTLAILRAGIFQIMYLDKVPSFAAVNESVELSKTKEDGKASGFVNGVLRKVVRSKETWDDKALPAHLRYSVPKKLFDFVLSFYGEEWTEAFFASSLEEAPMTLRCNTWNTDKNALKTRLALEGVEAWDGLYASQCLHTRGLQQIALMSSYRDGDFIIQDEGAMLSVEMLGVERGHLVLDMCAAPGGKTTHMAEHAGLTGRVVARDIHEHKLQLIEDNATRLGLHNILVELHDGLKELEEEDQGKYDRVLLDAPCSGLGILRRKPDIKYHLSPKKFHELVQMQKRMILHGFDALKPGGTMVYTTCTVNPRENSQVVEYLLRERPEAGLDKNGLPESIQSLMGKDGYIQLWPHVHHTDGFFMAKITKKEES</sequence>
<evidence type="ECO:0000256" key="5">
    <source>
        <dbReference type="ARBA" id="ARBA00022490"/>
    </source>
</evidence>
<organism evidence="19 20">
    <name type="scientific">Alkalibacter rhizosphaerae</name>
    <dbReference type="NCBI Taxonomy" id="2815577"/>
    <lineage>
        <taxon>Bacteria</taxon>
        <taxon>Bacillati</taxon>
        <taxon>Bacillota</taxon>
        <taxon>Clostridia</taxon>
        <taxon>Eubacteriales</taxon>
        <taxon>Eubacteriaceae</taxon>
        <taxon>Alkalibacter</taxon>
    </lineage>
</organism>
<dbReference type="Pfam" id="PF01189">
    <property type="entry name" value="Methyltr_RsmB-F"/>
    <property type="match status" value="1"/>
</dbReference>
<feature type="binding site" evidence="17">
    <location>
        <position position="308"/>
    </location>
    <ligand>
        <name>S-adenosyl-L-methionine</name>
        <dbReference type="ChEBI" id="CHEBI:59789"/>
    </ligand>
</feature>
<dbReference type="GO" id="GO:0005737">
    <property type="term" value="C:cytoplasm"/>
    <property type="evidence" value="ECO:0007669"/>
    <property type="project" value="UniProtKB-SubCell"/>
</dbReference>
<dbReference type="PANTHER" id="PTHR22807:SF53">
    <property type="entry name" value="RIBOSOMAL RNA SMALL SUBUNIT METHYLTRANSFERASE B-RELATED"/>
    <property type="match status" value="1"/>
</dbReference>
<evidence type="ECO:0000256" key="13">
    <source>
        <dbReference type="ARBA" id="ARBA00023163"/>
    </source>
</evidence>
<dbReference type="AlphaFoldDB" id="A0A974XHB8"/>
<evidence type="ECO:0000256" key="14">
    <source>
        <dbReference type="ARBA" id="ARBA00030399"/>
    </source>
</evidence>
<evidence type="ECO:0000313" key="19">
    <source>
        <dbReference type="EMBL" id="QSX08745.1"/>
    </source>
</evidence>
<feature type="active site" description="Nucleophile" evidence="17">
    <location>
        <position position="380"/>
    </location>
</feature>
<dbReference type="InterPro" id="IPR054728">
    <property type="entry name" value="RsmB-like_ferredoxin"/>
</dbReference>
<evidence type="ECO:0000256" key="2">
    <source>
        <dbReference type="ARBA" id="ARBA00004496"/>
    </source>
</evidence>
<feature type="binding site" evidence="17">
    <location>
        <position position="327"/>
    </location>
    <ligand>
        <name>S-adenosyl-L-methionine</name>
        <dbReference type="ChEBI" id="CHEBI:59789"/>
    </ligand>
</feature>
<dbReference type="GO" id="GO:0008649">
    <property type="term" value="F:rRNA methyltransferase activity"/>
    <property type="evidence" value="ECO:0007669"/>
    <property type="project" value="InterPro"/>
</dbReference>
<dbReference type="InterPro" id="IPR023267">
    <property type="entry name" value="RCMT"/>
</dbReference>
<dbReference type="CDD" id="cd02440">
    <property type="entry name" value="AdoMet_MTases"/>
    <property type="match status" value="1"/>
</dbReference>
<dbReference type="Pfam" id="PF01029">
    <property type="entry name" value="NusB"/>
    <property type="match status" value="1"/>
</dbReference>
<dbReference type="InterPro" id="IPR049560">
    <property type="entry name" value="MeTrfase_RsmB-F_NOP2_cat"/>
</dbReference>
<evidence type="ECO:0000259" key="18">
    <source>
        <dbReference type="PROSITE" id="PS51686"/>
    </source>
</evidence>
<evidence type="ECO:0000256" key="8">
    <source>
        <dbReference type="ARBA" id="ARBA00022679"/>
    </source>
</evidence>
<protein>
    <recommendedName>
        <fullName evidence="4">16S rRNA (cytosine(967)-C(5))-methyltransferase</fullName>
        <ecNumber evidence="4">2.1.1.176</ecNumber>
    </recommendedName>
    <alternativeName>
        <fullName evidence="14">16S rRNA m5C967 methyltransferase</fullName>
    </alternativeName>
    <alternativeName>
        <fullName evidence="15">rRNA (cytosine-C(5)-)-methyltransferase RsmB</fullName>
    </alternativeName>
</protein>
<dbReference type="NCBIfam" id="NF011494">
    <property type="entry name" value="PRK14902.1"/>
    <property type="match status" value="1"/>
</dbReference>
<dbReference type="KEGG" id="alka:J0B03_01240"/>
<evidence type="ECO:0000256" key="4">
    <source>
        <dbReference type="ARBA" id="ARBA00012140"/>
    </source>
</evidence>
<comment type="similarity">
    <text evidence="17">Belongs to the class I-like SAM-binding methyltransferase superfamily. RsmB/NOP family.</text>
</comment>
<dbReference type="EMBL" id="CP071444">
    <property type="protein sequence ID" value="QSX08745.1"/>
    <property type="molecule type" value="Genomic_DNA"/>
</dbReference>